<dbReference type="KEGG" id="abat:CFX1CAM_2208"/>
<name>A0A1Y6K6L5_9CHLR</name>
<dbReference type="InterPro" id="IPR000801">
    <property type="entry name" value="Esterase-like"/>
</dbReference>
<dbReference type="AlphaFoldDB" id="A0A1Y6K6L5"/>
<dbReference type="Pfam" id="PF00756">
    <property type="entry name" value="Esterase"/>
    <property type="match status" value="1"/>
</dbReference>
<keyword evidence="1" id="KW-0812">Transmembrane</keyword>
<keyword evidence="1" id="KW-0472">Membrane</keyword>
<dbReference type="Gene3D" id="3.40.50.1820">
    <property type="entry name" value="alpha/beta hydrolase"/>
    <property type="match status" value="1"/>
</dbReference>
<gene>
    <name evidence="2" type="ORF">CFX1CAM_2208</name>
</gene>
<evidence type="ECO:0000313" key="3">
    <source>
        <dbReference type="Proteomes" id="UP000195514"/>
    </source>
</evidence>
<dbReference type="PANTHER" id="PTHR48098">
    <property type="entry name" value="ENTEROCHELIN ESTERASE-RELATED"/>
    <property type="match status" value="1"/>
</dbReference>
<feature type="transmembrane region" description="Helical" evidence="1">
    <location>
        <begin position="60"/>
        <end position="83"/>
    </location>
</feature>
<sequence>MKKWQGNDGFVVVHLPIQPSVGVGGLEPPTSASQTRRASRLRYTPADKSIIRTMGKRQDILHFLFQSATYLTCMLILMLGAAACQAGESPATSVPLDPTPVHITAMPVALHGASITPIALEPTSITSTAQEPTPTPGITLTSMDCRHAGGQVLSEALFSEHLGEDLHYLLYLPPCYYEDLTEGYPVTYLLHGLSYTQDQWVRLGVAEQMDALISEGRIAPFIIIMPNEVRFQPPLNSAFADALVQELIPFVDQQYRTLAERAYRAIGGLSRGAAWAVHLGFEHPHLFSRVGAHSLPLFEVDGGRLDGWLVETPDIGLPDFFIDIGRSDPERWSAQNFADRLDVHHIPHTWYLFNGGHTEAYWSTHLELYLHWYAQDWYKNSLNNQVK</sequence>
<protein>
    <recommendedName>
        <fullName evidence="4">Esterase family protein</fullName>
    </recommendedName>
</protein>
<dbReference type="Proteomes" id="UP000195514">
    <property type="component" value="Chromosome I"/>
</dbReference>
<keyword evidence="1" id="KW-1133">Transmembrane helix</keyword>
<dbReference type="EMBL" id="LT859958">
    <property type="protein sequence ID" value="SMX55273.1"/>
    <property type="molecule type" value="Genomic_DNA"/>
</dbReference>
<dbReference type="InterPro" id="IPR029058">
    <property type="entry name" value="AB_hydrolase_fold"/>
</dbReference>
<dbReference type="AntiFam" id="ANF00014">
    <property type="entry name" value="tRNA translation"/>
</dbReference>
<evidence type="ECO:0000313" key="2">
    <source>
        <dbReference type="EMBL" id="SMX55273.1"/>
    </source>
</evidence>
<keyword evidence="3" id="KW-1185">Reference proteome</keyword>
<evidence type="ECO:0008006" key="4">
    <source>
        <dbReference type="Google" id="ProtNLM"/>
    </source>
</evidence>
<accession>A0A1Y6K6L5</accession>
<dbReference type="InterPro" id="IPR050583">
    <property type="entry name" value="Mycobacterial_A85_antigen"/>
</dbReference>
<reference evidence="3" key="1">
    <citation type="submission" date="2017-05" db="EMBL/GenBank/DDBJ databases">
        <authorList>
            <person name="Kirkegaard R."/>
            <person name="Mcilroy J S."/>
        </authorList>
    </citation>
    <scope>NUCLEOTIDE SEQUENCE [LARGE SCALE GENOMIC DNA]</scope>
</reference>
<dbReference type="SUPFAM" id="SSF53474">
    <property type="entry name" value="alpha/beta-Hydrolases"/>
    <property type="match status" value="1"/>
</dbReference>
<proteinExistence type="predicted"/>
<organism evidence="2 3">
    <name type="scientific">Candidatus Brevifilum fermentans</name>
    <dbReference type="NCBI Taxonomy" id="1986204"/>
    <lineage>
        <taxon>Bacteria</taxon>
        <taxon>Bacillati</taxon>
        <taxon>Chloroflexota</taxon>
        <taxon>Anaerolineae</taxon>
        <taxon>Anaerolineales</taxon>
        <taxon>Anaerolineaceae</taxon>
        <taxon>Candidatus Brevifilum</taxon>
    </lineage>
</organism>
<evidence type="ECO:0000256" key="1">
    <source>
        <dbReference type="SAM" id="Phobius"/>
    </source>
</evidence>